<keyword evidence="4" id="KW-0235">DNA replication</keyword>
<dbReference type="RefSeq" id="WP_370396019.1">
    <property type="nucleotide sequence ID" value="NZ_JALBUT010000001.1"/>
</dbReference>
<comment type="similarity">
    <text evidence="1 4">Belongs to the DNA polymerase type-Y family.</text>
</comment>
<dbReference type="InterPro" id="IPR017961">
    <property type="entry name" value="DNA_pol_Y-fam_little_finger"/>
</dbReference>
<dbReference type="InterPro" id="IPR036775">
    <property type="entry name" value="DNA_pol_Y-fam_lit_finger_sf"/>
</dbReference>
<dbReference type="PANTHER" id="PTHR11076">
    <property type="entry name" value="DNA REPAIR POLYMERASE UMUC / TRANSFERASE FAMILY MEMBER"/>
    <property type="match status" value="1"/>
</dbReference>
<dbReference type="Proteomes" id="UP001275932">
    <property type="component" value="Unassembled WGS sequence"/>
</dbReference>
<dbReference type="NCBIfam" id="NF002677">
    <property type="entry name" value="PRK02406.1"/>
    <property type="match status" value="1"/>
</dbReference>
<keyword evidence="2 4" id="KW-0515">Mutator protein</keyword>
<dbReference type="HAMAP" id="MF_01113">
    <property type="entry name" value="DNApol_IV"/>
    <property type="match status" value="1"/>
</dbReference>
<keyword evidence="7" id="KW-1185">Reference proteome</keyword>
<feature type="binding site" evidence="4">
    <location>
        <position position="107"/>
    </location>
    <ligand>
        <name>Mg(2+)</name>
        <dbReference type="ChEBI" id="CHEBI:18420"/>
    </ligand>
</feature>
<reference evidence="6 7" key="1">
    <citation type="submission" date="2022-03" db="EMBL/GenBank/DDBJ databases">
        <title>Novel taxa within the pig intestine.</title>
        <authorList>
            <person name="Wylensek D."/>
            <person name="Bishof K."/>
            <person name="Afrizal A."/>
            <person name="Clavel T."/>
        </authorList>
    </citation>
    <scope>NUCLEOTIDE SEQUENCE [LARGE SCALE GENOMIC DNA]</scope>
    <source>
        <strain evidence="6 7">CLA-KB-P66</strain>
    </source>
</reference>
<evidence type="ECO:0000313" key="7">
    <source>
        <dbReference type="Proteomes" id="UP001275932"/>
    </source>
</evidence>
<dbReference type="EC" id="2.7.7.7" evidence="4"/>
<comment type="catalytic activity">
    <reaction evidence="4">
        <text>DNA(n) + a 2'-deoxyribonucleoside 5'-triphosphate = DNA(n+1) + diphosphate</text>
        <dbReference type="Rhea" id="RHEA:22508"/>
        <dbReference type="Rhea" id="RHEA-COMP:17339"/>
        <dbReference type="Rhea" id="RHEA-COMP:17340"/>
        <dbReference type="ChEBI" id="CHEBI:33019"/>
        <dbReference type="ChEBI" id="CHEBI:61560"/>
        <dbReference type="ChEBI" id="CHEBI:173112"/>
        <dbReference type="EC" id="2.7.7.7"/>
    </reaction>
</comment>
<dbReference type="InterPro" id="IPR001126">
    <property type="entry name" value="UmuC"/>
</dbReference>
<evidence type="ECO:0000256" key="2">
    <source>
        <dbReference type="ARBA" id="ARBA00022457"/>
    </source>
</evidence>
<evidence type="ECO:0000256" key="3">
    <source>
        <dbReference type="ARBA" id="ARBA00022932"/>
    </source>
</evidence>
<comment type="caution">
    <text evidence="6">The sequence shown here is derived from an EMBL/GenBank/DDBJ whole genome shotgun (WGS) entry which is preliminary data.</text>
</comment>
<feature type="site" description="Substrate discrimination" evidence="4">
    <location>
        <position position="16"/>
    </location>
</feature>
<dbReference type="Pfam" id="PF11799">
    <property type="entry name" value="IMS_C"/>
    <property type="match status" value="1"/>
</dbReference>
<protein>
    <recommendedName>
        <fullName evidence="4">DNA polymerase IV</fullName>
        <shortName evidence="4">Pol IV</shortName>
        <ecNumber evidence="4">2.7.7.7</ecNumber>
    </recommendedName>
</protein>
<evidence type="ECO:0000256" key="1">
    <source>
        <dbReference type="ARBA" id="ARBA00010945"/>
    </source>
</evidence>
<dbReference type="PROSITE" id="PS50173">
    <property type="entry name" value="UMUC"/>
    <property type="match status" value="1"/>
</dbReference>
<name>A0ABU4WGN2_9BACT</name>
<keyword evidence="4" id="KW-0238">DNA-binding</keyword>
<keyword evidence="4 6" id="KW-0548">Nucleotidyltransferase</keyword>
<keyword evidence="4" id="KW-0234">DNA repair</keyword>
<evidence type="ECO:0000313" key="6">
    <source>
        <dbReference type="EMBL" id="MDX8414569.1"/>
    </source>
</evidence>
<dbReference type="EMBL" id="JALBUT010000001">
    <property type="protein sequence ID" value="MDX8414569.1"/>
    <property type="molecule type" value="Genomic_DNA"/>
</dbReference>
<feature type="active site" evidence="4">
    <location>
        <position position="108"/>
    </location>
</feature>
<dbReference type="GO" id="GO:0003887">
    <property type="term" value="F:DNA-directed DNA polymerase activity"/>
    <property type="evidence" value="ECO:0007669"/>
    <property type="project" value="UniProtKB-EC"/>
</dbReference>
<proteinExistence type="inferred from homology"/>
<dbReference type="PANTHER" id="PTHR11076:SF35">
    <property type="entry name" value="DNA REPAIR PROTEIN HOMOLOG YOBH"/>
    <property type="match status" value="1"/>
</dbReference>
<keyword evidence="4" id="KW-0227">DNA damage</keyword>
<dbReference type="Gene3D" id="3.30.70.270">
    <property type="match status" value="1"/>
</dbReference>
<keyword evidence="4" id="KW-0963">Cytoplasm</keyword>
<comment type="cofactor">
    <cofactor evidence="4">
        <name>Mg(2+)</name>
        <dbReference type="ChEBI" id="CHEBI:18420"/>
    </cofactor>
    <text evidence="4">Binds 2 magnesium ions per subunit.</text>
</comment>
<comment type="subunit">
    <text evidence="4">Monomer.</text>
</comment>
<keyword evidence="3 4" id="KW-0239">DNA-directed DNA polymerase</keyword>
<dbReference type="CDD" id="cd03586">
    <property type="entry name" value="PolY_Pol_IV_kappa"/>
    <property type="match status" value="1"/>
</dbReference>
<dbReference type="InterPro" id="IPR043502">
    <property type="entry name" value="DNA/RNA_pol_sf"/>
</dbReference>
<evidence type="ECO:0000259" key="5">
    <source>
        <dbReference type="PROSITE" id="PS50173"/>
    </source>
</evidence>
<dbReference type="InterPro" id="IPR050116">
    <property type="entry name" value="DNA_polymerase-Y"/>
</dbReference>
<feature type="domain" description="UmuC" evidence="5">
    <location>
        <begin position="7"/>
        <end position="189"/>
    </location>
</feature>
<accession>A0ABU4WGN2</accession>
<comment type="subcellular location">
    <subcellularLocation>
        <location evidence="4">Cytoplasm</location>
    </subcellularLocation>
</comment>
<evidence type="ECO:0000256" key="4">
    <source>
        <dbReference type="HAMAP-Rule" id="MF_01113"/>
    </source>
</evidence>
<feature type="binding site" evidence="4">
    <location>
        <position position="11"/>
    </location>
    <ligand>
        <name>Mg(2+)</name>
        <dbReference type="ChEBI" id="CHEBI:18420"/>
    </ligand>
</feature>
<dbReference type="SUPFAM" id="SSF56672">
    <property type="entry name" value="DNA/RNA polymerases"/>
    <property type="match status" value="1"/>
</dbReference>
<dbReference type="InterPro" id="IPR022880">
    <property type="entry name" value="DNApol_IV"/>
</dbReference>
<dbReference type="Gene3D" id="3.40.1170.60">
    <property type="match status" value="1"/>
</dbReference>
<dbReference type="Gene3D" id="1.10.150.20">
    <property type="entry name" value="5' to 3' exonuclease, C-terminal subdomain"/>
    <property type="match status" value="1"/>
</dbReference>
<comment type="function">
    <text evidence="4">Poorly processive, error-prone DNA polymerase involved in untargeted mutagenesis. Copies undamaged DNA at stalled replication forks, which arise in vivo from mismatched or misaligned primer ends. These misaligned primers can be extended by PolIV. Exhibits no 3'-5' exonuclease (proofreading) activity. May be involved in translesional synthesis, in conjunction with the beta clamp from PolIII.</text>
</comment>
<sequence>MINDRTILHCDLNGFYASVEMLSHPELAGLPVAVGGDPSKRKGIILAKNEEAKKFGVATGEALWVAKRKCPKLVVLPSHHKLYEEYSIKVNEIYSRFTSQVEPFGIDESWLDVSASRKLFGTGKEIADKIRETVKRELGLTISVGVSFNKVFAKLGSDYKKPDATTVFGRADIEKIVHKLPVKDLLYVGKKTADTLHKLGIYTIGDLASSNEAMLLRRFGKFGAELLAYAKGEDNSPVACYGETEEAKSIGNSHTFARDLLGDEDIAAGFGKVAENVSKRLIEANLKGYVLSIVIKDANLSSLVRQKKLNKPISSYKDLINNSIELFKANWDNSPVRMLGISLSQLTPADTPVQAELFETKLHSTKAEDALGKAILKIKDKYGNSAINFANRSIKDL</sequence>
<gene>
    <name evidence="4 6" type="primary">dinB</name>
    <name evidence="6" type="ORF">MOX91_00005</name>
</gene>
<keyword evidence="4" id="KW-0479">Metal-binding</keyword>
<organism evidence="6 7">
    <name type="scientific">Intestinicryptomonas porci</name>
    <dbReference type="NCBI Taxonomy" id="2926320"/>
    <lineage>
        <taxon>Bacteria</taxon>
        <taxon>Pseudomonadati</taxon>
        <taxon>Verrucomicrobiota</taxon>
        <taxon>Opitutia</taxon>
        <taxon>Opitutales</taxon>
        <taxon>Intestinicryptomonaceae</taxon>
        <taxon>Intestinicryptomonas</taxon>
    </lineage>
</organism>
<dbReference type="InterPro" id="IPR043128">
    <property type="entry name" value="Rev_trsase/Diguanyl_cyclase"/>
</dbReference>
<keyword evidence="4 6" id="KW-0808">Transferase</keyword>
<keyword evidence="4" id="KW-0460">Magnesium</keyword>
<dbReference type="Pfam" id="PF00817">
    <property type="entry name" value="IMS"/>
    <property type="match status" value="1"/>
</dbReference>
<dbReference type="SUPFAM" id="SSF100879">
    <property type="entry name" value="Lesion bypass DNA polymerase (Y-family), little finger domain"/>
    <property type="match status" value="1"/>
</dbReference>
<dbReference type="Gene3D" id="3.30.1490.100">
    <property type="entry name" value="DNA polymerase, Y-family, little finger domain"/>
    <property type="match status" value="1"/>
</dbReference>